<evidence type="ECO:0000256" key="6">
    <source>
        <dbReference type="ARBA" id="ARBA00023125"/>
    </source>
</evidence>
<keyword evidence="5" id="KW-0346">Stress response</keyword>
<dbReference type="PANTHER" id="PTHR10015">
    <property type="entry name" value="HEAT SHOCK TRANSCRIPTION FACTOR"/>
    <property type="match status" value="1"/>
</dbReference>
<evidence type="ECO:0000313" key="12">
    <source>
        <dbReference type="EMBL" id="KAF2307586.1"/>
    </source>
</evidence>
<dbReference type="FunFam" id="1.10.10.10:FF:000037">
    <property type="entry name" value="Heat stress transcription factor B-4"/>
    <property type="match status" value="1"/>
</dbReference>
<dbReference type="Gene3D" id="1.10.10.10">
    <property type="entry name" value="Winged helix-like DNA-binding domain superfamily/Winged helix DNA-binding domain"/>
    <property type="match status" value="1"/>
</dbReference>
<comment type="subcellular location">
    <subcellularLocation>
        <location evidence="1">Nucleus</location>
    </subcellularLocation>
</comment>
<name>A0A6A6M5Q1_HEVBR</name>
<feature type="region of interest" description="Disordered" evidence="10">
    <location>
        <begin position="601"/>
        <end position="625"/>
    </location>
</feature>
<comment type="caution">
    <text evidence="12">The sequence shown here is derived from an EMBL/GenBank/DDBJ whole genome shotgun (WGS) entry which is preliminary data.</text>
</comment>
<dbReference type="InterPro" id="IPR000232">
    <property type="entry name" value="HSF_DNA-bd"/>
</dbReference>
<sequence length="625" mass="69897">MNPEDQKSSKSPLKPSHSSSTTEPETTPSLLQPLMGSQLFPPGSLSMEDMSYSGSPLSASLPSPLVEFGAFSAIEQSVYSPSEMCEFGANPLSERSPTRPSCGGYTADDSEENIGVPQPLASLQENPIPPFLSKTYDLVNDQTLDPIISWGNTGESFVVWDPVEFARVILPRNFKHNNFSSFVRQLNTYVESSMDKACMLLYEMDMVDLRRFCLQMIVISEVLIFIVPMKRHPSPLSVYWSGELHLVQGFRKIDSDKWEFANEAFRRGERHLLKNIQRRKSPQSQQVGSYTGPSTEVGKSELESEVERLRKERSMMMQEVVELQQQQHGAVHHIEAVNQRLQGAEQRQKQMISFLARLFQNPSFLARLRQNKKQGDIGSSRMKKKFVKHKQHEPGQSESPVEGQIVNYRPEWTNFSSSTVVPTLNLVPVEQSPDYILREMVEMGQDAEAMAFQIENVPPDEFAISDELAMAQGFIKSPQQFQEGTSNLGSEDPQITGKNVISTEQEVAPEYLDSFPEDLAVQKNLPEFSSTGIEGIVKQEDVWSVGFDNQAGMSSSNQELWGNLANYDVPELGSTCSFSDIWDLGSAQVAGSSGVQKWLADENLVDEPESHAGQPKHDISNNIDP</sequence>
<dbReference type="GO" id="GO:0003700">
    <property type="term" value="F:DNA-binding transcription factor activity"/>
    <property type="evidence" value="ECO:0007669"/>
    <property type="project" value="InterPro"/>
</dbReference>
<evidence type="ECO:0000259" key="11">
    <source>
        <dbReference type="SMART" id="SM00415"/>
    </source>
</evidence>
<evidence type="ECO:0000256" key="10">
    <source>
        <dbReference type="SAM" id="MobiDB-lite"/>
    </source>
</evidence>
<keyword evidence="8" id="KW-0539">Nucleus</keyword>
<dbReference type="PANTHER" id="PTHR10015:SF337">
    <property type="entry name" value="HEAT STRESS TRANSCRIPTION FACTOR A-3"/>
    <property type="match status" value="1"/>
</dbReference>
<evidence type="ECO:0000256" key="9">
    <source>
        <dbReference type="RuleBase" id="RU004020"/>
    </source>
</evidence>
<evidence type="ECO:0000256" key="2">
    <source>
        <dbReference type="ARBA" id="ARBA00011233"/>
    </source>
</evidence>
<dbReference type="InterPro" id="IPR036388">
    <property type="entry name" value="WH-like_DNA-bd_sf"/>
</dbReference>
<feature type="domain" description="HSF-type DNA-binding" evidence="11">
    <location>
        <begin position="127"/>
        <end position="279"/>
    </location>
</feature>
<dbReference type="GO" id="GO:0034605">
    <property type="term" value="P:cellular response to heat"/>
    <property type="evidence" value="ECO:0007669"/>
    <property type="project" value="TreeGrafter"/>
</dbReference>
<dbReference type="GO" id="GO:0005634">
    <property type="term" value="C:nucleus"/>
    <property type="evidence" value="ECO:0007669"/>
    <property type="project" value="UniProtKB-SubCell"/>
</dbReference>
<evidence type="ECO:0000256" key="1">
    <source>
        <dbReference type="ARBA" id="ARBA00004123"/>
    </source>
</evidence>
<dbReference type="GO" id="GO:0000978">
    <property type="term" value="F:RNA polymerase II cis-regulatory region sequence-specific DNA binding"/>
    <property type="evidence" value="ECO:0007669"/>
    <property type="project" value="TreeGrafter"/>
</dbReference>
<evidence type="ECO:0000256" key="4">
    <source>
        <dbReference type="ARBA" id="ARBA00023015"/>
    </source>
</evidence>
<dbReference type="Proteomes" id="UP000467840">
    <property type="component" value="Chromosome 9"/>
</dbReference>
<gene>
    <name evidence="12" type="ORF">GH714_029950</name>
</gene>
<feature type="compositionally biased region" description="Low complexity" evidence="10">
    <location>
        <begin position="9"/>
        <end position="29"/>
    </location>
</feature>
<reference evidence="12 13" key="1">
    <citation type="journal article" date="2020" name="Mol. Plant">
        <title>The Chromosome-Based Rubber Tree Genome Provides New Insights into Spurge Genome Evolution and Rubber Biosynthesis.</title>
        <authorList>
            <person name="Liu J."/>
            <person name="Shi C."/>
            <person name="Shi C.C."/>
            <person name="Li W."/>
            <person name="Zhang Q.J."/>
            <person name="Zhang Y."/>
            <person name="Li K."/>
            <person name="Lu H.F."/>
            <person name="Shi C."/>
            <person name="Zhu S.T."/>
            <person name="Xiao Z.Y."/>
            <person name="Nan H."/>
            <person name="Yue Y."/>
            <person name="Zhu X.G."/>
            <person name="Wu Y."/>
            <person name="Hong X.N."/>
            <person name="Fan G.Y."/>
            <person name="Tong Y."/>
            <person name="Zhang D."/>
            <person name="Mao C.L."/>
            <person name="Liu Y.L."/>
            <person name="Hao S.J."/>
            <person name="Liu W.Q."/>
            <person name="Lv M.Q."/>
            <person name="Zhang H.B."/>
            <person name="Liu Y."/>
            <person name="Hu-Tang G.R."/>
            <person name="Wang J.P."/>
            <person name="Wang J.H."/>
            <person name="Sun Y.H."/>
            <person name="Ni S.B."/>
            <person name="Chen W.B."/>
            <person name="Zhang X.C."/>
            <person name="Jiao Y.N."/>
            <person name="Eichler E.E."/>
            <person name="Li G.H."/>
            <person name="Liu X."/>
            <person name="Gao L.Z."/>
        </authorList>
    </citation>
    <scope>NUCLEOTIDE SEQUENCE [LARGE SCALE GENOMIC DNA]</scope>
    <source>
        <strain evidence="13">cv. GT1</strain>
        <tissue evidence="12">Leaf</tissue>
    </source>
</reference>
<organism evidence="12 13">
    <name type="scientific">Hevea brasiliensis</name>
    <name type="common">Para rubber tree</name>
    <name type="synonym">Siphonia brasiliensis</name>
    <dbReference type="NCBI Taxonomy" id="3981"/>
    <lineage>
        <taxon>Eukaryota</taxon>
        <taxon>Viridiplantae</taxon>
        <taxon>Streptophyta</taxon>
        <taxon>Embryophyta</taxon>
        <taxon>Tracheophyta</taxon>
        <taxon>Spermatophyta</taxon>
        <taxon>Magnoliopsida</taxon>
        <taxon>eudicotyledons</taxon>
        <taxon>Gunneridae</taxon>
        <taxon>Pentapetalae</taxon>
        <taxon>rosids</taxon>
        <taxon>fabids</taxon>
        <taxon>Malpighiales</taxon>
        <taxon>Euphorbiaceae</taxon>
        <taxon>Crotonoideae</taxon>
        <taxon>Micrandreae</taxon>
        <taxon>Hevea</taxon>
    </lineage>
</organism>
<dbReference type="SUPFAM" id="SSF46785">
    <property type="entry name" value="Winged helix' DNA-binding domain"/>
    <property type="match status" value="1"/>
</dbReference>
<keyword evidence="3" id="KW-0597">Phosphoprotein</keyword>
<dbReference type="Pfam" id="PF00447">
    <property type="entry name" value="HSF_DNA-bind"/>
    <property type="match status" value="1"/>
</dbReference>
<evidence type="ECO:0000256" key="7">
    <source>
        <dbReference type="ARBA" id="ARBA00023163"/>
    </source>
</evidence>
<evidence type="ECO:0000313" key="13">
    <source>
        <dbReference type="Proteomes" id="UP000467840"/>
    </source>
</evidence>
<feature type="region of interest" description="Disordered" evidence="10">
    <location>
        <begin position="1"/>
        <end position="53"/>
    </location>
</feature>
<comment type="subunit">
    <text evidence="2">Homotrimer.</text>
</comment>
<keyword evidence="13" id="KW-1185">Reference proteome</keyword>
<feature type="region of interest" description="Disordered" evidence="10">
    <location>
        <begin position="277"/>
        <end position="302"/>
    </location>
</feature>
<dbReference type="GO" id="GO:0006357">
    <property type="term" value="P:regulation of transcription by RNA polymerase II"/>
    <property type="evidence" value="ECO:0007669"/>
    <property type="project" value="TreeGrafter"/>
</dbReference>
<dbReference type="PRINTS" id="PR00056">
    <property type="entry name" value="HSFDOMAIN"/>
</dbReference>
<evidence type="ECO:0000256" key="8">
    <source>
        <dbReference type="ARBA" id="ARBA00023242"/>
    </source>
</evidence>
<accession>A0A6A6M5Q1</accession>
<dbReference type="SMART" id="SM00415">
    <property type="entry name" value="HSF"/>
    <property type="match status" value="1"/>
</dbReference>
<keyword evidence="4" id="KW-0805">Transcription regulation</keyword>
<dbReference type="InterPro" id="IPR036390">
    <property type="entry name" value="WH_DNA-bd_sf"/>
</dbReference>
<evidence type="ECO:0000256" key="5">
    <source>
        <dbReference type="ARBA" id="ARBA00023016"/>
    </source>
</evidence>
<protein>
    <recommendedName>
        <fullName evidence="11">HSF-type DNA-binding domain-containing protein</fullName>
    </recommendedName>
</protein>
<keyword evidence="7" id="KW-0804">Transcription</keyword>
<keyword evidence="6" id="KW-0238">DNA-binding</keyword>
<dbReference type="AlphaFoldDB" id="A0A6A6M5Q1"/>
<proteinExistence type="inferred from homology"/>
<dbReference type="EMBL" id="JAAGAX010000008">
    <property type="protein sequence ID" value="KAF2307586.1"/>
    <property type="molecule type" value="Genomic_DNA"/>
</dbReference>
<feature type="compositionally biased region" description="Polar residues" evidence="10">
    <location>
        <begin position="282"/>
        <end position="294"/>
    </location>
</feature>
<comment type="similarity">
    <text evidence="9">Belongs to the HSF family.</text>
</comment>
<evidence type="ECO:0000256" key="3">
    <source>
        <dbReference type="ARBA" id="ARBA00022553"/>
    </source>
</evidence>